<evidence type="ECO:0000259" key="4">
    <source>
        <dbReference type="PROSITE" id="PS50930"/>
    </source>
</evidence>
<accession>A0ABR5NJQ8</accession>
<dbReference type="PROSITE" id="PS50930">
    <property type="entry name" value="HTH_LYTTR"/>
    <property type="match status" value="1"/>
</dbReference>
<feature type="domain" description="Response regulatory" evidence="3">
    <location>
        <begin position="6"/>
        <end position="117"/>
    </location>
</feature>
<evidence type="ECO:0000259" key="3">
    <source>
        <dbReference type="PROSITE" id="PS50110"/>
    </source>
</evidence>
<dbReference type="PROSITE" id="PS50110">
    <property type="entry name" value="RESPONSE_REGULATORY"/>
    <property type="match status" value="1"/>
</dbReference>
<keyword evidence="6" id="KW-1185">Reference proteome</keyword>
<dbReference type="InterPro" id="IPR046947">
    <property type="entry name" value="LytR-like"/>
</dbReference>
<dbReference type="InterPro" id="IPR007492">
    <property type="entry name" value="LytTR_DNA-bd_dom"/>
</dbReference>
<dbReference type="Pfam" id="PF04397">
    <property type="entry name" value="LytTR"/>
    <property type="match status" value="1"/>
</dbReference>
<keyword evidence="1" id="KW-0902">Two-component regulatory system</keyword>
<dbReference type="SUPFAM" id="SSF52172">
    <property type="entry name" value="CheY-like"/>
    <property type="match status" value="1"/>
</dbReference>
<dbReference type="Gene3D" id="3.40.50.2300">
    <property type="match status" value="1"/>
</dbReference>
<dbReference type="InterPro" id="IPR011006">
    <property type="entry name" value="CheY-like_superfamily"/>
</dbReference>
<dbReference type="PANTHER" id="PTHR37299:SF1">
    <property type="entry name" value="STAGE 0 SPORULATION PROTEIN A HOMOLOG"/>
    <property type="match status" value="1"/>
</dbReference>
<evidence type="ECO:0000256" key="2">
    <source>
        <dbReference type="PROSITE-ProRule" id="PRU00169"/>
    </source>
</evidence>
<dbReference type="SMART" id="SM00448">
    <property type="entry name" value="REC"/>
    <property type="match status" value="1"/>
</dbReference>
<protein>
    <submittedName>
        <fullName evidence="5">Transcriptional regulator</fullName>
    </submittedName>
</protein>
<comment type="caution">
    <text evidence="5">The sequence shown here is derived from an EMBL/GenBank/DDBJ whole genome shotgun (WGS) entry which is preliminary data.</text>
</comment>
<evidence type="ECO:0000313" key="5">
    <source>
        <dbReference type="EMBL" id="KRG57313.1"/>
    </source>
</evidence>
<proteinExistence type="predicted"/>
<sequence length="246" mass="27068">MSTCLRVLVVDDARLARREMRTLLAAMEGVECIGEADDVPAAREAIARLHPDVVLLDIQMPSGSGFDVLDGLQLPPSVIFTTAYDRYAVQAFDANALDYLLKPVEASRLHAALDKARARVADVVPGARPAGDPAKLGAEDTVFLRDGERCWFVALGEISRIVVDGNYARLWFRGQSAMLSRSLSALEARLESGLFFRANRNTLVNLRKVRGVELSVADGYDLTLEDGSQVEVSRRQARELRERLAL</sequence>
<dbReference type="PANTHER" id="PTHR37299">
    <property type="entry name" value="TRANSCRIPTIONAL REGULATOR-RELATED"/>
    <property type="match status" value="1"/>
</dbReference>
<name>A0ABR5NJQ8_9GAMM</name>
<dbReference type="InterPro" id="IPR001789">
    <property type="entry name" value="Sig_transdc_resp-reg_receiver"/>
</dbReference>
<feature type="modified residue" description="4-aspartylphosphate" evidence="2">
    <location>
        <position position="57"/>
    </location>
</feature>
<dbReference type="EMBL" id="LDJG01000014">
    <property type="protein sequence ID" value="KRG57313.1"/>
    <property type="molecule type" value="Genomic_DNA"/>
</dbReference>
<keyword evidence="2" id="KW-0597">Phosphoprotein</keyword>
<organism evidence="5 6">
    <name type="scientific">Stenotrophomonas nitritireducens</name>
    <dbReference type="NCBI Taxonomy" id="83617"/>
    <lineage>
        <taxon>Bacteria</taxon>
        <taxon>Pseudomonadati</taxon>
        <taxon>Pseudomonadota</taxon>
        <taxon>Gammaproteobacteria</taxon>
        <taxon>Lysobacterales</taxon>
        <taxon>Lysobacteraceae</taxon>
        <taxon>Stenotrophomonas</taxon>
    </lineage>
</organism>
<evidence type="ECO:0000313" key="6">
    <source>
        <dbReference type="Proteomes" id="UP000050902"/>
    </source>
</evidence>
<evidence type="ECO:0000256" key="1">
    <source>
        <dbReference type="ARBA" id="ARBA00023012"/>
    </source>
</evidence>
<dbReference type="RefSeq" id="WP_055765853.1">
    <property type="nucleotide sequence ID" value="NZ_LDJG01000014.1"/>
</dbReference>
<dbReference type="Pfam" id="PF00072">
    <property type="entry name" value="Response_reg"/>
    <property type="match status" value="1"/>
</dbReference>
<feature type="domain" description="HTH LytTR-type" evidence="4">
    <location>
        <begin position="144"/>
        <end position="246"/>
    </location>
</feature>
<dbReference type="SMART" id="SM00850">
    <property type="entry name" value="LytTR"/>
    <property type="match status" value="1"/>
</dbReference>
<reference evidence="5 6" key="1">
    <citation type="submission" date="2015-05" db="EMBL/GenBank/DDBJ databases">
        <title>Genome sequencing and analysis of members of genus Stenotrophomonas.</title>
        <authorList>
            <person name="Patil P.P."/>
            <person name="Midha S."/>
            <person name="Patil P.B."/>
        </authorList>
    </citation>
    <scope>NUCLEOTIDE SEQUENCE [LARGE SCALE GENOMIC DNA]</scope>
    <source>
        <strain evidence="5 6">DSM 12575</strain>
    </source>
</reference>
<gene>
    <name evidence="5" type="ORF">ABB22_09860</name>
</gene>
<dbReference type="Proteomes" id="UP000050902">
    <property type="component" value="Unassembled WGS sequence"/>
</dbReference>
<dbReference type="Gene3D" id="2.40.50.1020">
    <property type="entry name" value="LytTr DNA-binding domain"/>
    <property type="match status" value="1"/>
</dbReference>